<comment type="caution">
    <text evidence="2">The sequence shown here is derived from an EMBL/GenBank/DDBJ whole genome shotgun (WGS) entry which is preliminary data.</text>
</comment>
<accession>A0A4Z2C502</accession>
<feature type="region of interest" description="Disordered" evidence="1">
    <location>
        <begin position="1"/>
        <end position="23"/>
    </location>
</feature>
<protein>
    <submittedName>
        <fullName evidence="2">Uncharacterized protein</fullName>
    </submittedName>
</protein>
<dbReference type="EMBL" id="SWLE01000006">
    <property type="protein sequence ID" value="TNM99130.1"/>
    <property type="molecule type" value="Genomic_DNA"/>
</dbReference>
<proteinExistence type="predicted"/>
<name>A0A4Z2C502_9TELE</name>
<dbReference type="AlphaFoldDB" id="A0A4Z2C502"/>
<organism evidence="2 3">
    <name type="scientific">Takifugu bimaculatus</name>
    <dbReference type="NCBI Taxonomy" id="433685"/>
    <lineage>
        <taxon>Eukaryota</taxon>
        <taxon>Metazoa</taxon>
        <taxon>Chordata</taxon>
        <taxon>Craniata</taxon>
        <taxon>Vertebrata</taxon>
        <taxon>Euteleostomi</taxon>
        <taxon>Actinopterygii</taxon>
        <taxon>Neopterygii</taxon>
        <taxon>Teleostei</taxon>
        <taxon>Neoteleostei</taxon>
        <taxon>Acanthomorphata</taxon>
        <taxon>Eupercaria</taxon>
        <taxon>Tetraodontiformes</taxon>
        <taxon>Tetradontoidea</taxon>
        <taxon>Tetraodontidae</taxon>
        <taxon>Takifugu</taxon>
    </lineage>
</organism>
<feature type="compositionally biased region" description="Polar residues" evidence="1">
    <location>
        <begin position="13"/>
        <end position="23"/>
    </location>
</feature>
<gene>
    <name evidence="2" type="ORF">fugu_013694</name>
</gene>
<feature type="compositionally biased region" description="Basic and acidic residues" evidence="1">
    <location>
        <begin position="1"/>
        <end position="12"/>
    </location>
</feature>
<evidence type="ECO:0000313" key="3">
    <source>
        <dbReference type="Proteomes" id="UP000516260"/>
    </source>
</evidence>
<dbReference type="Proteomes" id="UP000516260">
    <property type="component" value="Chromosome 14"/>
</dbReference>
<sequence length="103" mass="11382">MKRMDGGDERSCSMETSSGAAETNSINVFTNRTQNKSSLTGSCLQLLAIRRSMWSITTEPIRIWSSIKRKPPRRLLQAFGPSGICSGISATCHPIIEPKIQKQ</sequence>
<evidence type="ECO:0000256" key="1">
    <source>
        <dbReference type="SAM" id="MobiDB-lite"/>
    </source>
</evidence>
<reference evidence="2 3" key="1">
    <citation type="submission" date="2019-04" db="EMBL/GenBank/DDBJ databases">
        <title>The sequence and de novo assembly of Takifugu bimaculatus genome using PacBio and Hi-C technologies.</title>
        <authorList>
            <person name="Xu P."/>
            <person name="Liu B."/>
            <person name="Zhou Z."/>
        </authorList>
    </citation>
    <scope>NUCLEOTIDE SEQUENCE [LARGE SCALE GENOMIC DNA]</scope>
    <source>
        <strain evidence="2">TB-2018</strain>
        <tissue evidence="2">Muscle</tissue>
    </source>
</reference>
<keyword evidence="3" id="KW-1185">Reference proteome</keyword>
<evidence type="ECO:0000313" key="2">
    <source>
        <dbReference type="EMBL" id="TNM99130.1"/>
    </source>
</evidence>